<sequence length="140" mass="14743">MLALVAAAAIVVAGLVGWLWWRGDGTLRRGSGERIRPREVALPDDAFGTTATLLLFGSQQDERTATTRDRLLALVEGRDGVRLAEVDLTARGDLAGRYAVTRTPSVFAIDGRGRLVGRVKGAADDATLRAALDTALGAAS</sequence>
<organism evidence="1 2">
    <name type="scientific">Amnibacterium kyonggiense</name>
    <dbReference type="NCBI Taxonomy" id="595671"/>
    <lineage>
        <taxon>Bacteria</taxon>
        <taxon>Bacillati</taxon>
        <taxon>Actinomycetota</taxon>
        <taxon>Actinomycetes</taxon>
        <taxon>Micrococcales</taxon>
        <taxon>Microbacteriaceae</taxon>
        <taxon>Amnibacterium</taxon>
    </lineage>
</organism>
<comment type="caution">
    <text evidence="1">The sequence shown here is derived from an EMBL/GenBank/DDBJ whole genome shotgun (WGS) entry which is preliminary data.</text>
</comment>
<dbReference type="OrthoDB" id="1495530at2"/>
<reference evidence="1 2" key="1">
    <citation type="submission" date="2019-03" db="EMBL/GenBank/DDBJ databases">
        <title>Genomic Encyclopedia of Archaeal and Bacterial Type Strains, Phase II (KMG-II): from individual species to whole genera.</title>
        <authorList>
            <person name="Goeker M."/>
        </authorList>
    </citation>
    <scope>NUCLEOTIDE SEQUENCE [LARGE SCALE GENOMIC DNA]</scope>
    <source>
        <strain evidence="1 2">DSM 24782</strain>
    </source>
</reference>
<dbReference type="RefSeq" id="WP_133766896.1">
    <property type="nucleotide sequence ID" value="NZ_BAAARP010000005.1"/>
</dbReference>
<dbReference type="Proteomes" id="UP000295344">
    <property type="component" value="Unassembled WGS sequence"/>
</dbReference>
<evidence type="ECO:0008006" key="3">
    <source>
        <dbReference type="Google" id="ProtNLM"/>
    </source>
</evidence>
<name>A0A4R7FI71_9MICO</name>
<protein>
    <recommendedName>
        <fullName evidence="3">Thioredoxin</fullName>
    </recommendedName>
</protein>
<dbReference type="InterPro" id="IPR036249">
    <property type="entry name" value="Thioredoxin-like_sf"/>
</dbReference>
<gene>
    <name evidence="1" type="ORF">CLV52_2728</name>
</gene>
<evidence type="ECO:0000313" key="1">
    <source>
        <dbReference type="EMBL" id="TDS75621.1"/>
    </source>
</evidence>
<evidence type="ECO:0000313" key="2">
    <source>
        <dbReference type="Proteomes" id="UP000295344"/>
    </source>
</evidence>
<dbReference type="CDD" id="cd02947">
    <property type="entry name" value="TRX_family"/>
    <property type="match status" value="1"/>
</dbReference>
<dbReference type="Gene3D" id="3.40.30.10">
    <property type="entry name" value="Glutaredoxin"/>
    <property type="match status" value="1"/>
</dbReference>
<keyword evidence="2" id="KW-1185">Reference proteome</keyword>
<dbReference type="AlphaFoldDB" id="A0A4R7FI71"/>
<accession>A0A4R7FI71</accession>
<proteinExistence type="predicted"/>
<dbReference type="EMBL" id="SOAM01000003">
    <property type="protein sequence ID" value="TDS75621.1"/>
    <property type="molecule type" value="Genomic_DNA"/>
</dbReference>
<dbReference type="SUPFAM" id="SSF52833">
    <property type="entry name" value="Thioredoxin-like"/>
    <property type="match status" value="1"/>
</dbReference>